<dbReference type="PRINTS" id="PR00364">
    <property type="entry name" value="DISEASERSIST"/>
</dbReference>
<keyword evidence="5" id="KW-0067">ATP-binding</keyword>
<dbReference type="GO" id="GO:0051707">
    <property type="term" value="P:response to other organism"/>
    <property type="evidence" value="ECO:0007669"/>
    <property type="project" value="UniProtKB-ARBA"/>
</dbReference>
<evidence type="ECO:0000256" key="6">
    <source>
        <dbReference type="SAM" id="Coils"/>
    </source>
</evidence>
<dbReference type="InterPro" id="IPR002182">
    <property type="entry name" value="NB-ARC"/>
</dbReference>
<dbReference type="InterPro" id="IPR036388">
    <property type="entry name" value="WH-like_DNA-bd_sf"/>
</dbReference>
<evidence type="ECO:0000256" key="7">
    <source>
        <dbReference type="SAM" id="MobiDB-lite"/>
    </source>
</evidence>
<keyword evidence="3" id="KW-0547">Nucleotide-binding</keyword>
<evidence type="ECO:0000256" key="1">
    <source>
        <dbReference type="ARBA" id="ARBA00022614"/>
    </source>
</evidence>
<evidence type="ECO:0000256" key="3">
    <source>
        <dbReference type="ARBA" id="ARBA00022741"/>
    </source>
</evidence>
<feature type="coiled-coil region" evidence="6">
    <location>
        <begin position="35"/>
        <end position="86"/>
    </location>
</feature>
<dbReference type="SUPFAM" id="SSF52540">
    <property type="entry name" value="P-loop containing nucleoside triphosphate hydrolases"/>
    <property type="match status" value="1"/>
</dbReference>
<evidence type="ECO:0000256" key="5">
    <source>
        <dbReference type="ARBA" id="ARBA00022840"/>
    </source>
</evidence>
<feature type="domain" description="R13L1/DRL21-like LRR repeat region" evidence="11">
    <location>
        <begin position="690"/>
        <end position="817"/>
    </location>
</feature>
<keyword evidence="13" id="KW-1185">Reference proteome</keyword>
<evidence type="ECO:0000313" key="13">
    <source>
        <dbReference type="Proteomes" id="UP001163823"/>
    </source>
</evidence>
<organism evidence="12 13">
    <name type="scientific">Quillaja saponaria</name>
    <name type="common">Soap bark tree</name>
    <dbReference type="NCBI Taxonomy" id="32244"/>
    <lineage>
        <taxon>Eukaryota</taxon>
        <taxon>Viridiplantae</taxon>
        <taxon>Streptophyta</taxon>
        <taxon>Embryophyta</taxon>
        <taxon>Tracheophyta</taxon>
        <taxon>Spermatophyta</taxon>
        <taxon>Magnoliopsida</taxon>
        <taxon>eudicotyledons</taxon>
        <taxon>Gunneridae</taxon>
        <taxon>Pentapetalae</taxon>
        <taxon>rosids</taxon>
        <taxon>fabids</taxon>
        <taxon>Fabales</taxon>
        <taxon>Quillajaceae</taxon>
        <taxon>Quillaja</taxon>
    </lineage>
</organism>
<proteinExistence type="predicted"/>
<dbReference type="Pfam" id="PF18052">
    <property type="entry name" value="Rx_N"/>
    <property type="match status" value="1"/>
</dbReference>
<gene>
    <name evidence="12" type="ORF">O6P43_001379</name>
</gene>
<feature type="domain" description="Disease resistance protein winged helix" evidence="10">
    <location>
        <begin position="423"/>
        <end position="495"/>
    </location>
</feature>
<dbReference type="InterPro" id="IPR041118">
    <property type="entry name" value="Rx_N"/>
</dbReference>
<dbReference type="InterPro" id="IPR001611">
    <property type="entry name" value="Leu-rich_rpt"/>
</dbReference>
<dbReference type="FunFam" id="3.40.50.300:FF:001091">
    <property type="entry name" value="Probable disease resistance protein At1g61300"/>
    <property type="match status" value="1"/>
</dbReference>
<dbReference type="Gene3D" id="3.40.50.300">
    <property type="entry name" value="P-loop containing nucleotide triphosphate hydrolases"/>
    <property type="match status" value="1"/>
</dbReference>
<dbReference type="Proteomes" id="UP001163823">
    <property type="component" value="Chromosome 1"/>
</dbReference>
<dbReference type="InterPro" id="IPR027417">
    <property type="entry name" value="P-loop_NTPase"/>
</dbReference>
<evidence type="ECO:0000259" key="9">
    <source>
        <dbReference type="Pfam" id="PF18052"/>
    </source>
</evidence>
<evidence type="ECO:0000256" key="2">
    <source>
        <dbReference type="ARBA" id="ARBA00022737"/>
    </source>
</evidence>
<dbReference type="GO" id="GO:0005524">
    <property type="term" value="F:ATP binding"/>
    <property type="evidence" value="ECO:0007669"/>
    <property type="project" value="UniProtKB-KW"/>
</dbReference>
<feature type="domain" description="NB-ARC" evidence="8">
    <location>
        <begin position="175"/>
        <end position="337"/>
    </location>
</feature>
<keyword evidence="2" id="KW-0677">Repeat</keyword>
<comment type="caution">
    <text evidence="12">The sequence shown here is derived from an EMBL/GenBank/DDBJ whole genome shotgun (WGS) entry which is preliminary data.</text>
</comment>
<dbReference type="FunFam" id="1.10.10.10:FF:000322">
    <property type="entry name" value="Probable disease resistance protein At1g63360"/>
    <property type="match status" value="1"/>
</dbReference>
<dbReference type="Gene3D" id="1.10.10.10">
    <property type="entry name" value="Winged helix-like DNA-binding domain superfamily/Winged helix DNA-binding domain"/>
    <property type="match status" value="1"/>
</dbReference>
<evidence type="ECO:0000313" key="12">
    <source>
        <dbReference type="EMBL" id="KAJ7982234.1"/>
    </source>
</evidence>
<reference evidence="12 13" key="1">
    <citation type="journal article" date="2023" name="Science">
        <title>Elucidation of the pathway for biosynthesis of saponin adjuvants from the soapbark tree.</title>
        <authorList>
            <person name="Reed J."/>
            <person name="Orme A."/>
            <person name="El-Demerdash A."/>
            <person name="Owen C."/>
            <person name="Martin L.B.B."/>
            <person name="Misra R.C."/>
            <person name="Kikuchi S."/>
            <person name="Rejzek M."/>
            <person name="Martin A.C."/>
            <person name="Harkess A."/>
            <person name="Leebens-Mack J."/>
            <person name="Louveau T."/>
            <person name="Stephenson M.J."/>
            <person name="Osbourn A."/>
        </authorList>
    </citation>
    <scope>NUCLEOTIDE SEQUENCE [LARGE SCALE GENOMIC DNA]</scope>
    <source>
        <strain evidence="12">S10</strain>
    </source>
</reference>
<keyword evidence="4" id="KW-0611">Plant defense</keyword>
<dbReference type="GO" id="GO:0006952">
    <property type="term" value="P:defense response"/>
    <property type="evidence" value="ECO:0007669"/>
    <property type="project" value="UniProtKB-KW"/>
</dbReference>
<dbReference type="AlphaFoldDB" id="A0AAD7QIR5"/>
<feature type="domain" description="Disease resistance N-terminal" evidence="9">
    <location>
        <begin position="9"/>
        <end position="98"/>
    </location>
</feature>
<dbReference type="GO" id="GO:0043531">
    <property type="term" value="F:ADP binding"/>
    <property type="evidence" value="ECO:0007669"/>
    <property type="project" value="InterPro"/>
</dbReference>
<dbReference type="EMBL" id="JARAOO010000001">
    <property type="protein sequence ID" value="KAJ7982234.1"/>
    <property type="molecule type" value="Genomic_DNA"/>
</dbReference>
<evidence type="ECO:0000259" key="8">
    <source>
        <dbReference type="Pfam" id="PF00931"/>
    </source>
</evidence>
<dbReference type="InterPro" id="IPR056789">
    <property type="entry name" value="LRR_R13L1-DRL21"/>
</dbReference>
<dbReference type="PANTHER" id="PTHR36766">
    <property type="entry name" value="PLANT BROAD-SPECTRUM MILDEW RESISTANCE PROTEIN RPW8"/>
    <property type="match status" value="1"/>
</dbReference>
<sequence>MAESILFGVVERIIGRLGSLVAQHIGIVWNVKDELERIQNSVSAIKAVVMDAEEQGATNHAVKHWLQKLKDAVDDADDLLDDLSTEALSRELTKGNQKSNKVCNFFFNCNPVVNDFKLGYKIKKIRKRLDAIAEDRMKFNFSECTTATRVQNRERQQTHSFVREEEVIGREKEKAALIELLADNTVEDNVQVIPIVGIGGLGKTTLVQLVYNDGFIQNHFDLKMWVYVSEDDCNLKGIVGKIVGSTNSQVEQLQLDLRKIIKGKRYLLVLDDVWDENREQWLKLKSLLLDGAKGSKVIVTSRSEKVAKMTATFSPFYLQGLDEKKSWVLFTHLAFENGEEPKNKDDIVAIGKEIVKKCSGVPLAIRSVGSLLYFKSSEIEWLYFKENDLSKINPEDNSIFPILKLSYDHLPLDVKNCFAYFSLFPKDYTIKRETMIQLWMAQGFIQSLDENKCLEDVGDEYFMNLYWRSFFQDVERDIYGDISSCKMHDLIHDLAQFVAGKECTIVDVKGKNINKRTRHVSVGFQLQCVPTWLVKANKLKTFILPVQQPDPNRIQLDMAVYDSLISSFNYLRTLDLHALDIAALPNSVCLLKHLRYLDLSDNKRIEMLPNLITSLHNLQTLKLSGCRNLKELPTDIRKLVSLRHLELDDCKKLTHMPKEMGQLTSLRTLTSIIVGVKKASYSSSRLSGGISELSELNNLSGSLEIRGLHHLRCDIEEVKAAKLQDKRFLKSLTLDWDDYKNDDEADSTIAEDELLLGDLQPCPKIKSLEVICFRGVRFSDWLSSLSNLVKIRISFCYNLQHLPPLHQLPQLELLDLSFVPSLEYIDSNGSEAEWCFVNSLFSELFFPSLKSLQLLFMENLRGWWRCNEVTSAADDQKNHNMLLPSFPCLSRLHIGTCHNLTVLPQYPYVEHFSCHDVGEKMLRQLLKPNATTTTTSGGSHAHTTLQSSSSSLSHHSPLYRLRSLSISQINDLEYFPDELLPNLTSLLELRFSRCSRLKSLSRIIPHLSALHLLEASWCDELDLSNNEEDGDYGMQWQELSSLHTLHLDALPKLVSLPEGLRHVTTLQHLKIKHCSNLESFPEWIGGLQSSLVEIDIDGCHSLTSLPEGMHNLKCLQRLKITRCPHLEERCKREEGEDWPKIAHVPEIIIGW</sequence>
<name>A0AAD7QIR5_QUISA</name>
<evidence type="ECO:0000259" key="10">
    <source>
        <dbReference type="Pfam" id="PF23559"/>
    </source>
</evidence>
<dbReference type="InterPro" id="IPR042197">
    <property type="entry name" value="Apaf_helical"/>
</dbReference>
<dbReference type="Pfam" id="PF25019">
    <property type="entry name" value="LRR_R13L1-DRL21"/>
    <property type="match status" value="2"/>
</dbReference>
<dbReference type="InterPro" id="IPR058922">
    <property type="entry name" value="WHD_DRP"/>
</dbReference>
<evidence type="ECO:0000259" key="11">
    <source>
        <dbReference type="Pfam" id="PF25019"/>
    </source>
</evidence>
<protein>
    <submittedName>
        <fullName evidence="12">NBS-LRR type disease resistance protein</fullName>
    </submittedName>
</protein>
<dbReference type="Gene3D" id="3.80.10.10">
    <property type="entry name" value="Ribonuclease Inhibitor"/>
    <property type="match status" value="2"/>
</dbReference>
<keyword evidence="6" id="KW-0175">Coiled coil</keyword>
<dbReference type="PROSITE" id="PS51450">
    <property type="entry name" value="LRR"/>
    <property type="match status" value="1"/>
</dbReference>
<dbReference type="Pfam" id="PF23559">
    <property type="entry name" value="WHD_DRP"/>
    <property type="match status" value="1"/>
</dbReference>
<dbReference type="PANTHER" id="PTHR36766:SF38">
    <property type="entry name" value="DISEASE RESISTANCE PROTEIN RGA3"/>
    <property type="match status" value="1"/>
</dbReference>
<dbReference type="SUPFAM" id="SSF52058">
    <property type="entry name" value="L domain-like"/>
    <property type="match status" value="2"/>
</dbReference>
<accession>A0AAD7QIR5</accession>
<dbReference type="Pfam" id="PF00931">
    <property type="entry name" value="NB-ARC"/>
    <property type="match status" value="1"/>
</dbReference>
<dbReference type="KEGG" id="qsa:O6P43_001379"/>
<dbReference type="InterPro" id="IPR032675">
    <property type="entry name" value="LRR_dom_sf"/>
</dbReference>
<dbReference type="Gene3D" id="1.20.5.4130">
    <property type="match status" value="1"/>
</dbReference>
<feature type="domain" description="R13L1/DRL21-like LRR repeat region" evidence="11">
    <location>
        <begin position="1058"/>
        <end position="1123"/>
    </location>
</feature>
<dbReference type="Gene3D" id="1.10.8.430">
    <property type="entry name" value="Helical domain of apoptotic protease-activating factors"/>
    <property type="match status" value="1"/>
</dbReference>
<evidence type="ECO:0000256" key="4">
    <source>
        <dbReference type="ARBA" id="ARBA00022821"/>
    </source>
</evidence>
<keyword evidence="1" id="KW-0433">Leucine-rich repeat</keyword>
<feature type="region of interest" description="Disordered" evidence="7">
    <location>
        <begin position="931"/>
        <end position="953"/>
    </location>
</feature>